<sequence length="208" mass="23680">MNFNEKLQQLRKLNNMTQEELAKVLFVSRTAVSKWESGKGYPNIDSLKSIAEVFDITIDELLSNDELITLAINENDSNINKLSTLAFGLLDILVIIFIFLPLYAKQEPTYVHTVSLLSNPDLNTVTFYMYFAFLILLSVLGIIEIILQFKKDEKKSNIVKLISIAIHTATILLFIASRQPYAAALMFILFGIKIILLFNSKKYNKHSI</sequence>
<keyword evidence="5" id="KW-1185">Reference proteome</keyword>
<feature type="transmembrane region" description="Helical" evidence="2">
    <location>
        <begin position="158"/>
        <end position="175"/>
    </location>
</feature>
<organism evidence="4 5">
    <name type="scientific">Breznakia pachnodae</name>
    <dbReference type="NCBI Taxonomy" id="265178"/>
    <lineage>
        <taxon>Bacteria</taxon>
        <taxon>Bacillati</taxon>
        <taxon>Bacillota</taxon>
        <taxon>Erysipelotrichia</taxon>
        <taxon>Erysipelotrichales</taxon>
        <taxon>Erysipelotrichaceae</taxon>
        <taxon>Breznakia</taxon>
    </lineage>
</organism>
<feature type="domain" description="HTH cro/C1-type" evidence="3">
    <location>
        <begin position="7"/>
        <end position="61"/>
    </location>
</feature>
<keyword evidence="1" id="KW-0238">DNA-binding</keyword>
<comment type="caution">
    <text evidence="4">The sequence shown here is derived from an EMBL/GenBank/DDBJ whole genome shotgun (WGS) entry which is preliminary data.</text>
</comment>
<reference evidence="4 5" key="1">
    <citation type="submission" date="2023-07" db="EMBL/GenBank/DDBJ databases">
        <title>Genomic Encyclopedia of Type Strains, Phase IV (KMG-IV): sequencing the most valuable type-strain genomes for metagenomic binning, comparative biology and taxonomic classification.</title>
        <authorList>
            <person name="Goeker M."/>
        </authorList>
    </citation>
    <scope>NUCLEOTIDE SEQUENCE [LARGE SCALE GENOMIC DNA]</scope>
    <source>
        <strain evidence="4 5">DSM 16784</strain>
    </source>
</reference>
<dbReference type="PANTHER" id="PTHR46558">
    <property type="entry name" value="TRACRIPTIONAL REGULATORY PROTEIN-RELATED-RELATED"/>
    <property type="match status" value="1"/>
</dbReference>
<dbReference type="PANTHER" id="PTHR46558:SF4">
    <property type="entry name" value="DNA-BIDING PHAGE PROTEIN"/>
    <property type="match status" value="1"/>
</dbReference>
<name>A0ABU0E695_9FIRM</name>
<keyword evidence="2" id="KW-1133">Transmembrane helix</keyword>
<dbReference type="SUPFAM" id="SSF47413">
    <property type="entry name" value="lambda repressor-like DNA-binding domains"/>
    <property type="match status" value="1"/>
</dbReference>
<gene>
    <name evidence="4" type="ORF">J2S15_003186</name>
</gene>
<dbReference type="PROSITE" id="PS50943">
    <property type="entry name" value="HTH_CROC1"/>
    <property type="match status" value="1"/>
</dbReference>
<evidence type="ECO:0000259" key="3">
    <source>
        <dbReference type="PROSITE" id="PS50943"/>
    </source>
</evidence>
<dbReference type="RefSeq" id="WP_307410045.1">
    <property type="nucleotide sequence ID" value="NZ_JAUSUR010000006.1"/>
</dbReference>
<dbReference type="Pfam" id="PF01381">
    <property type="entry name" value="HTH_3"/>
    <property type="match status" value="1"/>
</dbReference>
<keyword evidence="2" id="KW-0812">Transmembrane</keyword>
<evidence type="ECO:0000313" key="4">
    <source>
        <dbReference type="EMBL" id="MDQ0362432.1"/>
    </source>
</evidence>
<evidence type="ECO:0000256" key="2">
    <source>
        <dbReference type="SAM" id="Phobius"/>
    </source>
</evidence>
<proteinExistence type="predicted"/>
<dbReference type="InterPro" id="IPR001387">
    <property type="entry name" value="Cro/C1-type_HTH"/>
</dbReference>
<evidence type="ECO:0000256" key="1">
    <source>
        <dbReference type="ARBA" id="ARBA00023125"/>
    </source>
</evidence>
<dbReference type="SMART" id="SM00530">
    <property type="entry name" value="HTH_XRE"/>
    <property type="match status" value="1"/>
</dbReference>
<keyword evidence="2" id="KW-0472">Membrane</keyword>
<evidence type="ECO:0000313" key="5">
    <source>
        <dbReference type="Proteomes" id="UP001230220"/>
    </source>
</evidence>
<protein>
    <submittedName>
        <fullName evidence="4">Transcriptional regulator with XRE-family HTH domain/NADH:ubiquinone oxidoreductase subunit 3 (Subunit A)</fullName>
    </submittedName>
</protein>
<feature type="transmembrane region" description="Helical" evidence="2">
    <location>
        <begin position="124"/>
        <end position="146"/>
    </location>
</feature>
<feature type="transmembrane region" description="Helical" evidence="2">
    <location>
        <begin position="181"/>
        <end position="198"/>
    </location>
</feature>
<feature type="transmembrane region" description="Helical" evidence="2">
    <location>
        <begin position="85"/>
        <end position="104"/>
    </location>
</feature>
<dbReference type="CDD" id="cd00093">
    <property type="entry name" value="HTH_XRE"/>
    <property type="match status" value="1"/>
</dbReference>
<dbReference type="InterPro" id="IPR010982">
    <property type="entry name" value="Lambda_DNA-bd_dom_sf"/>
</dbReference>
<dbReference type="Proteomes" id="UP001230220">
    <property type="component" value="Unassembled WGS sequence"/>
</dbReference>
<accession>A0ABU0E695</accession>
<dbReference type="Gene3D" id="1.10.260.40">
    <property type="entry name" value="lambda repressor-like DNA-binding domains"/>
    <property type="match status" value="1"/>
</dbReference>
<dbReference type="EMBL" id="JAUSUR010000006">
    <property type="protein sequence ID" value="MDQ0362432.1"/>
    <property type="molecule type" value="Genomic_DNA"/>
</dbReference>